<keyword evidence="5" id="KW-0105">Cadmium resistance</keyword>
<accession>F5RFL5</accession>
<dbReference type="GO" id="GO:0046686">
    <property type="term" value="P:response to cadmium ion"/>
    <property type="evidence" value="ECO:0007669"/>
    <property type="project" value="UniProtKB-KW"/>
</dbReference>
<evidence type="ECO:0000256" key="8">
    <source>
        <dbReference type="SAM" id="MobiDB-lite"/>
    </source>
</evidence>
<dbReference type="Gene3D" id="1.10.287.470">
    <property type="entry name" value="Helix hairpin bin"/>
    <property type="match status" value="1"/>
</dbReference>
<keyword evidence="4" id="KW-0170">Cobalt</keyword>
<feature type="compositionally biased region" description="Basic and acidic residues" evidence="8">
    <location>
        <begin position="44"/>
        <end position="84"/>
    </location>
</feature>
<dbReference type="NCBIfam" id="TIGR01730">
    <property type="entry name" value="RND_mfp"/>
    <property type="match status" value="1"/>
</dbReference>
<dbReference type="OrthoDB" id="9768185at2"/>
<dbReference type="SUPFAM" id="SSF111369">
    <property type="entry name" value="HlyD-like secretion proteins"/>
    <property type="match status" value="1"/>
</dbReference>
<evidence type="ECO:0000259" key="9">
    <source>
        <dbReference type="Pfam" id="PF25893"/>
    </source>
</evidence>
<dbReference type="InterPro" id="IPR058792">
    <property type="entry name" value="Beta-barrel_RND_2"/>
</dbReference>
<dbReference type="GO" id="GO:0060003">
    <property type="term" value="P:copper ion export"/>
    <property type="evidence" value="ECO:0007669"/>
    <property type="project" value="TreeGrafter"/>
</dbReference>
<feature type="coiled-coil region" evidence="7">
    <location>
        <begin position="201"/>
        <end position="228"/>
    </location>
</feature>
<comment type="similarity">
    <text evidence="1">Belongs to the membrane fusion protein (MFP) (TC 8.A.1) family.</text>
</comment>
<dbReference type="PANTHER" id="PTHR30097:SF4">
    <property type="entry name" value="SLR6042 PROTEIN"/>
    <property type="match status" value="1"/>
</dbReference>
<evidence type="ECO:0000259" key="12">
    <source>
        <dbReference type="Pfam" id="PF25975"/>
    </source>
</evidence>
<evidence type="ECO:0000256" key="6">
    <source>
        <dbReference type="ARBA" id="ARBA00058766"/>
    </source>
</evidence>
<evidence type="ECO:0000256" key="3">
    <source>
        <dbReference type="ARBA" id="ARBA00022833"/>
    </source>
</evidence>
<dbReference type="GO" id="GO:0022857">
    <property type="term" value="F:transmembrane transporter activity"/>
    <property type="evidence" value="ECO:0007669"/>
    <property type="project" value="InterPro"/>
</dbReference>
<dbReference type="STRING" id="1000565.METUNv1_03096"/>
<sequence>MILQPITNWIQQRPLLSVLIAVLVTAAAAASYSWMEVSHGHSSGKTEESHDGHDHAAPSESKEDGKDHDHSKDEPKRPKSKEGVPDAIPMNQTQIAQAGLAVEKAAPGQLKTLLELPGEIRFNADRMAHVVPRVAGVVEEVSADLGASMAQGQVMAVIASTQLAEQRSELLSAKKRLDLARTTYEREKSLWEQKVSPELDYLQARQAMNEAEIMVANAREKLAALGANTGSGEDKLNQFALRAPFAGTVVEKHLTRGEAVREDTQAFIVADLTTVWAEISVPAQELMRVRSGTEVTVRSTASGVSAKGIVTYVGALLGEQTRTAPARVVLRNPDLAWRPGLFVTVSIGLDTTEAAVTVLSAAIQNIEGKDSIFVSTPSGFVVRPVKLGRRDGDHVEVLEGVTAGEEYVARNSFVLKAELGKDSAEHAH</sequence>
<dbReference type="Pfam" id="PF25975">
    <property type="entry name" value="CzcB_C"/>
    <property type="match status" value="1"/>
</dbReference>
<proteinExistence type="inferred from homology"/>
<dbReference type="InterPro" id="IPR058648">
    <property type="entry name" value="HH_CzcB-like"/>
</dbReference>
<dbReference type="GO" id="GO:0046914">
    <property type="term" value="F:transition metal ion binding"/>
    <property type="evidence" value="ECO:0007669"/>
    <property type="project" value="TreeGrafter"/>
</dbReference>
<comment type="function">
    <text evidence="6">CzcA and CzcB together would act in zinc efflux nearly as effectively as the complete czc efflux system (CzcABC). The CzcB protein is thought to funnel zinc cations to the CzcA transport protein.</text>
</comment>
<feature type="domain" description="CzcB-like alpha-helical hairpin" evidence="9">
    <location>
        <begin position="165"/>
        <end position="224"/>
    </location>
</feature>
<dbReference type="FunFam" id="2.40.420.20:FF:000006">
    <property type="entry name" value="RND family efflux transporter MFP subunit"/>
    <property type="match status" value="1"/>
</dbReference>
<feature type="domain" description="CzcB-like barrel-sandwich hybrid" evidence="11">
    <location>
        <begin position="126"/>
        <end position="271"/>
    </location>
</feature>
<reference evidence="13 14" key="1">
    <citation type="journal article" date="2011" name="J. Bacteriol.">
        <title>Genome sequence of Methyloversatilis universalis FAM5T, a methylotrophic representative of the order Rhodocyclales.</title>
        <authorList>
            <person name="Kittichotirat W."/>
            <person name="Good N.M."/>
            <person name="Hall R."/>
            <person name="Bringel F."/>
            <person name="Lajus A."/>
            <person name="Medigue C."/>
            <person name="Smalley N.E."/>
            <person name="Beck D."/>
            <person name="Bumgarner R."/>
            <person name="Vuilleumier S."/>
            <person name="Kalyuzhnaya M.G."/>
        </authorList>
    </citation>
    <scope>NUCLEOTIDE SEQUENCE [LARGE SCALE GENOMIC DNA]</scope>
    <source>
        <strain evidence="14">ATCC BAA-1314 / JCM 13912 / FAM5</strain>
    </source>
</reference>
<dbReference type="InterPro" id="IPR058647">
    <property type="entry name" value="BSH_CzcB-like"/>
</dbReference>
<gene>
    <name evidence="13" type="ORF">METUNv1_03096</name>
</gene>
<feature type="region of interest" description="Disordered" evidence="8">
    <location>
        <begin position="39"/>
        <end position="88"/>
    </location>
</feature>
<evidence type="ECO:0000313" key="14">
    <source>
        <dbReference type="Proteomes" id="UP000005019"/>
    </source>
</evidence>
<evidence type="ECO:0000256" key="7">
    <source>
        <dbReference type="SAM" id="Coils"/>
    </source>
</evidence>
<keyword evidence="7" id="KW-0175">Coiled coil</keyword>
<keyword evidence="2" id="KW-0813">Transport</keyword>
<dbReference type="GO" id="GO:0016020">
    <property type="term" value="C:membrane"/>
    <property type="evidence" value="ECO:0007669"/>
    <property type="project" value="InterPro"/>
</dbReference>
<dbReference type="GO" id="GO:0030288">
    <property type="term" value="C:outer membrane-bounded periplasmic space"/>
    <property type="evidence" value="ECO:0007669"/>
    <property type="project" value="TreeGrafter"/>
</dbReference>
<dbReference type="Gene3D" id="2.40.30.170">
    <property type="match status" value="1"/>
</dbReference>
<dbReference type="Proteomes" id="UP000005019">
    <property type="component" value="Unassembled WGS sequence"/>
</dbReference>
<dbReference type="PANTHER" id="PTHR30097">
    <property type="entry name" value="CATION EFFLUX SYSTEM PROTEIN CUSB"/>
    <property type="match status" value="1"/>
</dbReference>
<dbReference type="eggNOG" id="COG0845">
    <property type="taxonomic scope" value="Bacteria"/>
</dbReference>
<dbReference type="InterPro" id="IPR051909">
    <property type="entry name" value="MFP_Cation_Efflux"/>
</dbReference>
<dbReference type="FunFam" id="2.40.30.170:FF:000010">
    <property type="entry name" value="Efflux RND transporter periplasmic adaptor subunit"/>
    <property type="match status" value="1"/>
</dbReference>
<evidence type="ECO:0000259" key="11">
    <source>
        <dbReference type="Pfam" id="PF25973"/>
    </source>
</evidence>
<feature type="domain" description="CzcB-like C-terminal circularly permuted SH3-like" evidence="12">
    <location>
        <begin position="356"/>
        <end position="416"/>
    </location>
</feature>
<evidence type="ECO:0000256" key="4">
    <source>
        <dbReference type="ARBA" id="ARBA00023285"/>
    </source>
</evidence>
<dbReference type="InterPro" id="IPR058649">
    <property type="entry name" value="CzcB_C"/>
</dbReference>
<dbReference type="RefSeq" id="WP_008063255.1">
    <property type="nucleotide sequence ID" value="NZ_AFHG01000053.1"/>
</dbReference>
<dbReference type="GO" id="GO:0015679">
    <property type="term" value="P:plasma membrane copper ion transport"/>
    <property type="evidence" value="ECO:0007669"/>
    <property type="project" value="TreeGrafter"/>
</dbReference>
<dbReference type="AlphaFoldDB" id="F5RFL5"/>
<evidence type="ECO:0000256" key="2">
    <source>
        <dbReference type="ARBA" id="ARBA00022448"/>
    </source>
</evidence>
<evidence type="ECO:0000259" key="10">
    <source>
        <dbReference type="Pfam" id="PF25954"/>
    </source>
</evidence>
<keyword evidence="3" id="KW-0862">Zinc</keyword>
<name>F5RFL5_METUF</name>
<evidence type="ECO:0000256" key="1">
    <source>
        <dbReference type="ARBA" id="ARBA00009477"/>
    </source>
</evidence>
<feature type="domain" description="CusB-like beta-barrel" evidence="10">
    <location>
        <begin position="274"/>
        <end position="347"/>
    </location>
</feature>
<keyword evidence="14" id="KW-1185">Reference proteome</keyword>
<dbReference type="Pfam" id="PF25893">
    <property type="entry name" value="HH_CzcB"/>
    <property type="match status" value="1"/>
</dbReference>
<dbReference type="Gene3D" id="2.40.420.20">
    <property type="match status" value="1"/>
</dbReference>
<protein>
    <submittedName>
        <fullName evidence="13">Secretion protein HlyD</fullName>
    </submittedName>
</protein>
<organism evidence="13 14">
    <name type="scientific">Methyloversatilis universalis (strain ATCC BAA-1314 / DSM 25237 / JCM 13912 / CCUG 52030 / FAM5)</name>
    <dbReference type="NCBI Taxonomy" id="1000565"/>
    <lineage>
        <taxon>Bacteria</taxon>
        <taxon>Pseudomonadati</taxon>
        <taxon>Pseudomonadota</taxon>
        <taxon>Betaproteobacteria</taxon>
        <taxon>Nitrosomonadales</taxon>
        <taxon>Sterolibacteriaceae</taxon>
        <taxon>Methyloversatilis</taxon>
    </lineage>
</organism>
<comment type="caution">
    <text evidence="13">The sequence shown here is derived from an EMBL/GenBank/DDBJ whole genome shotgun (WGS) entry which is preliminary data.</text>
</comment>
<dbReference type="InterPro" id="IPR006143">
    <property type="entry name" value="RND_pump_MFP"/>
</dbReference>
<evidence type="ECO:0000313" key="13">
    <source>
        <dbReference type="EMBL" id="EGK70871.1"/>
    </source>
</evidence>
<evidence type="ECO:0000256" key="5">
    <source>
        <dbReference type="ARBA" id="ARBA00043263"/>
    </source>
</evidence>
<dbReference type="EMBL" id="AFHG01000053">
    <property type="protein sequence ID" value="EGK70871.1"/>
    <property type="molecule type" value="Genomic_DNA"/>
</dbReference>
<dbReference type="Pfam" id="PF25954">
    <property type="entry name" value="Beta-barrel_RND_2"/>
    <property type="match status" value="1"/>
</dbReference>
<dbReference type="Pfam" id="PF25973">
    <property type="entry name" value="BSH_CzcB"/>
    <property type="match status" value="1"/>
</dbReference>